<reference evidence="2" key="1">
    <citation type="submission" date="2023-03" db="EMBL/GenBank/DDBJ databases">
        <title>Massive genome expansion in bonnet fungi (Mycena s.s.) driven by repeated elements and novel gene families across ecological guilds.</title>
        <authorList>
            <consortium name="Lawrence Berkeley National Laboratory"/>
            <person name="Harder C.B."/>
            <person name="Miyauchi S."/>
            <person name="Viragh M."/>
            <person name="Kuo A."/>
            <person name="Thoen E."/>
            <person name="Andreopoulos B."/>
            <person name="Lu D."/>
            <person name="Skrede I."/>
            <person name="Drula E."/>
            <person name="Henrissat B."/>
            <person name="Morin E."/>
            <person name="Kohler A."/>
            <person name="Barry K."/>
            <person name="LaButti K."/>
            <person name="Morin E."/>
            <person name="Salamov A."/>
            <person name="Lipzen A."/>
            <person name="Mereny Z."/>
            <person name="Hegedus B."/>
            <person name="Baldrian P."/>
            <person name="Stursova M."/>
            <person name="Weitz H."/>
            <person name="Taylor A."/>
            <person name="Grigoriev I.V."/>
            <person name="Nagy L.G."/>
            <person name="Martin F."/>
            <person name="Kauserud H."/>
        </authorList>
    </citation>
    <scope>NUCLEOTIDE SEQUENCE</scope>
    <source>
        <strain evidence="2">9144</strain>
    </source>
</reference>
<feature type="compositionally biased region" description="Basic and acidic residues" evidence="1">
    <location>
        <begin position="27"/>
        <end position="44"/>
    </location>
</feature>
<feature type="non-terminal residue" evidence="2">
    <location>
        <position position="1"/>
    </location>
</feature>
<sequence length="290" mass="31741">MSDNPRAPLPAPSPSPPPSPLNEEDLSGAHRWSDDEAEHLDPYSKGKGKGRQLHLDEEDADTQEYPPVAEDEAETRRIEENLRRWEVAERAKRKAAREATDTTPDTPQSTSLLGHVARRASWLWSGGDVKTPHPDHNLSRGTHTALDSRESVDSDVPLDDIAETPTPSPTVSGPSNPFSDRQAVMSPSAEPLPPTPQLEKDDAIPMKTQRPALLAASSSIRRPPTPKPLGLPPPRAPPPPLPQNSPPPEPLQQQDAEAKETRWWHEWLCGLGEGSDRGGDNQAARTNPFE</sequence>
<protein>
    <submittedName>
        <fullName evidence="2">Uncharacterized protein</fullName>
    </submittedName>
</protein>
<feature type="compositionally biased region" description="Basic and acidic residues" evidence="1">
    <location>
        <begin position="74"/>
        <end position="100"/>
    </location>
</feature>
<accession>A0AAD6VCY2</accession>
<feature type="compositionally biased region" description="Basic and acidic residues" evidence="1">
    <location>
        <begin position="256"/>
        <end position="265"/>
    </location>
</feature>
<organism evidence="2 3">
    <name type="scientific">Mycena pura</name>
    <dbReference type="NCBI Taxonomy" id="153505"/>
    <lineage>
        <taxon>Eukaryota</taxon>
        <taxon>Fungi</taxon>
        <taxon>Dikarya</taxon>
        <taxon>Basidiomycota</taxon>
        <taxon>Agaricomycotina</taxon>
        <taxon>Agaricomycetes</taxon>
        <taxon>Agaricomycetidae</taxon>
        <taxon>Agaricales</taxon>
        <taxon>Marasmiineae</taxon>
        <taxon>Mycenaceae</taxon>
        <taxon>Mycena</taxon>
    </lineage>
</organism>
<feature type="compositionally biased region" description="Low complexity" evidence="1">
    <location>
        <begin position="101"/>
        <end position="113"/>
    </location>
</feature>
<dbReference type="Proteomes" id="UP001219525">
    <property type="component" value="Unassembled WGS sequence"/>
</dbReference>
<evidence type="ECO:0000313" key="3">
    <source>
        <dbReference type="Proteomes" id="UP001219525"/>
    </source>
</evidence>
<proteinExistence type="predicted"/>
<comment type="caution">
    <text evidence="2">The sequence shown here is derived from an EMBL/GenBank/DDBJ whole genome shotgun (WGS) entry which is preliminary data.</text>
</comment>
<keyword evidence="3" id="KW-1185">Reference proteome</keyword>
<evidence type="ECO:0000313" key="2">
    <source>
        <dbReference type="EMBL" id="KAJ7209496.1"/>
    </source>
</evidence>
<dbReference type="AlphaFoldDB" id="A0AAD6VCY2"/>
<feature type="compositionally biased region" description="Pro residues" evidence="1">
    <location>
        <begin position="223"/>
        <end position="250"/>
    </location>
</feature>
<feature type="region of interest" description="Disordered" evidence="1">
    <location>
        <begin position="1"/>
        <end position="290"/>
    </location>
</feature>
<evidence type="ECO:0000256" key="1">
    <source>
        <dbReference type="SAM" id="MobiDB-lite"/>
    </source>
</evidence>
<feature type="compositionally biased region" description="Pro residues" evidence="1">
    <location>
        <begin position="7"/>
        <end position="20"/>
    </location>
</feature>
<dbReference type="EMBL" id="JARJCW010000030">
    <property type="protein sequence ID" value="KAJ7209496.1"/>
    <property type="molecule type" value="Genomic_DNA"/>
</dbReference>
<name>A0AAD6VCY2_9AGAR</name>
<gene>
    <name evidence="2" type="ORF">GGX14DRAFT_630392</name>
</gene>